<gene>
    <name evidence="2" type="ORF">NE848_06965</name>
</gene>
<reference evidence="2" key="1">
    <citation type="submission" date="2022-06" db="EMBL/GenBank/DDBJ databases">
        <title>Gramella sediminis sp. nov., isolated from deep-sea sediment of the Indian Ocean.</title>
        <authorList>
            <person name="Yang L."/>
        </authorList>
    </citation>
    <scope>NUCLEOTIDE SEQUENCE</scope>
    <source>
        <strain evidence="2">HMD3159</strain>
    </source>
</reference>
<proteinExistence type="predicted"/>
<name>A0ABT0Z065_9FLAO</name>
<protein>
    <submittedName>
        <fullName evidence="2">GNAT family N-acetyltransferase</fullName>
    </submittedName>
</protein>
<evidence type="ECO:0000313" key="3">
    <source>
        <dbReference type="Proteomes" id="UP001155077"/>
    </source>
</evidence>
<dbReference type="PANTHER" id="PTHR43610:SF1">
    <property type="entry name" value="N-ACETYLTRANSFERASE DOMAIN-CONTAINING PROTEIN"/>
    <property type="match status" value="1"/>
</dbReference>
<sequence length="199" mass="23575">MNFKTSILLENERLYVQPLEIKHFNDLKPIALNHPGLLKYSPSPFGNEENLKAYIENAISERRNQRRYPFVIFDKKLNRFTGSTSFGNISIKDKRLEIGWTWLDPKVQGTGLNKSCKHLLLQYCFDQIGFERVEFKIDSRNLQSRRAVEKIGAIFEGELRSHTLMADGFRRNTVYYSILKKEWQKLKETIFKEFNEKNY</sequence>
<evidence type="ECO:0000313" key="2">
    <source>
        <dbReference type="EMBL" id="MCM8569111.1"/>
    </source>
</evidence>
<accession>A0ABT0Z065</accession>
<comment type="caution">
    <text evidence="2">The sequence shown here is derived from an EMBL/GenBank/DDBJ whole genome shotgun (WGS) entry which is preliminary data.</text>
</comment>
<dbReference type="InterPro" id="IPR016181">
    <property type="entry name" value="Acyl_CoA_acyltransferase"/>
</dbReference>
<organism evidence="2 3">
    <name type="scientific">Gramella jeungdoensis</name>
    <dbReference type="NCBI Taxonomy" id="708091"/>
    <lineage>
        <taxon>Bacteria</taxon>
        <taxon>Pseudomonadati</taxon>
        <taxon>Bacteroidota</taxon>
        <taxon>Flavobacteriia</taxon>
        <taxon>Flavobacteriales</taxon>
        <taxon>Flavobacteriaceae</taxon>
        <taxon>Christiangramia</taxon>
    </lineage>
</organism>
<dbReference type="EMBL" id="JAMSCK010000002">
    <property type="protein sequence ID" value="MCM8569111.1"/>
    <property type="molecule type" value="Genomic_DNA"/>
</dbReference>
<dbReference type="RefSeq" id="WP_252111827.1">
    <property type="nucleotide sequence ID" value="NZ_JAMSCK010000002.1"/>
</dbReference>
<dbReference type="Gene3D" id="3.40.630.30">
    <property type="match status" value="1"/>
</dbReference>
<dbReference type="InterPro" id="IPR000182">
    <property type="entry name" value="GNAT_dom"/>
</dbReference>
<dbReference type="Pfam" id="PF13302">
    <property type="entry name" value="Acetyltransf_3"/>
    <property type="match status" value="1"/>
</dbReference>
<feature type="domain" description="N-acetyltransferase" evidence="1">
    <location>
        <begin position="22"/>
        <end position="181"/>
    </location>
</feature>
<dbReference type="PANTHER" id="PTHR43610">
    <property type="entry name" value="BLL6696 PROTEIN"/>
    <property type="match status" value="1"/>
</dbReference>
<evidence type="ECO:0000259" key="1">
    <source>
        <dbReference type="PROSITE" id="PS51186"/>
    </source>
</evidence>
<keyword evidence="3" id="KW-1185">Reference proteome</keyword>
<dbReference type="SUPFAM" id="SSF55729">
    <property type="entry name" value="Acyl-CoA N-acyltransferases (Nat)"/>
    <property type="match status" value="1"/>
</dbReference>
<dbReference type="PROSITE" id="PS51186">
    <property type="entry name" value="GNAT"/>
    <property type="match status" value="1"/>
</dbReference>
<dbReference type="Proteomes" id="UP001155077">
    <property type="component" value="Unassembled WGS sequence"/>
</dbReference>